<evidence type="ECO:0000313" key="7">
    <source>
        <dbReference type="EMBL" id="KPP90771.1"/>
    </source>
</evidence>
<dbReference type="PATRIC" id="fig|1666912.4.peg.2752"/>
<dbReference type="Proteomes" id="UP000050413">
    <property type="component" value="Unassembled WGS sequence"/>
</dbReference>
<evidence type="ECO:0000256" key="3">
    <source>
        <dbReference type="ARBA" id="ARBA00023315"/>
    </source>
</evidence>
<evidence type="ECO:0000256" key="1">
    <source>
        <dbReference type="ARBA" id="ARBA00005189"/>
    </source>
</evidence>
<reference evidence="6 9" key="2">
    <citation type="submission" date="2016-01" db="EMBL/GenBank/DDBJ databases">
        <authorList>
            <person name="Varghese N."/>
        </authorList>
    </citation>
    <scope>NUCLEOTIDE SEQUENCE [LARGE SCALE GENOMIC DNA]</scope>
    <source>
        <strain evidence="6 9">HL-91</strain>
    </source>
</reference>
<dbReference type="PANTHER" id="PTHR10434">
    <property type="entry name" value="1-ACYL-SN-GLYCEROL-3-PHOSPHATE ACYLTRANSFERASE"/>
    <property type="match status" value="1"/>
</dbReference>
<dbReference type="EMBL" id="FBYC01000004">
    <property type="protein sequence ID" value="CUX83536.1"/>
    <property type="molecule type" value="Genomic_DNA"/>
</dbReference>
<accession>A0A0P7W3B9</accession>
<proteinExistence type="predicted"/>
<evidence type="ECO:0000256" key="2">
    <source>
        <dbReference type="ARBA" id="ARBA00022679"/>
    </source>
</evidence>
<dbReference type="InterPro" id="IPR002123">
    <property type="entry name" value="Plipid/glycerol_acylTrfase"/>
</dbReference>
<evidence type="ECO:0000313" key="8">
    <source>
        <dbReference type="Proteomes" id="UP000050413"/>
    </source>
</evidence>
<dbReference type="CDD" id="cd07989">
    <property type="entry name" value="LPLAT_AGPAT-like"/>
    <property type="match status" value="1"/>
</dbReference>
<dbReference type="EC" id="2.3.1.51" evidence="7"/>
<gene>
    <name evidence="7" type="primary">plsC</name>
    <name evidence="6" type="ORF">Ga0058931_3040</name>
    <name evidence="7" type="ORF">HLUCCA05_05000</name>
</gene>
<evidence type="ECO:0000259" key="5">
    <source>
        <dbReference type="SMART" id="SM00563"/>
    </source>
</evidence>
<evidence type="ECO:0000256" key="4">
    <source>
        <dbReference type="SAM" id="Phobius"/>
    </source>
</evidence>
<feature type="transmembrane region" description="Helical" evidence="4">
    <location>
        <begin position="12"/>
        <end position="34"/>
    </location>
</feature>
<reference evidence="7 8" key="1">
    <citation type="submission" date="2015-09" db="EMBL/GenBank/DDBJ databases">
        <title>Identification and resolution of microdiversity through metagenomic sequencing of parallel consortia.</title>
        <authorList>
            <person name="Nelson W.C."/>
            <person name="Romine M.F."/>
            <person name="Lindemann S.R."/>
        </authorList>
    </citation>
    <scope>NUCLEOTIDE SEQUENCE [LARGE SCALE GENOMIC DNA]</scope>
    <source>
        <strain evidence="7">HL-91</strain>
    </source>
</reference>
<dbReference type="EMBL" id="LJSG01000016">
    <property type="protein sequence ID" value="KPP90771.1"/>
    <property type="molecule type" value="Genomic_DNA"/>
</dbReference>
<keyword evidence="9" id="KW-1185">Reference proteome</keyword>
<dbReference type="SMART" id="SM00563">
    <property type="entry name" value="PlsC"/>
    <property type="match status" value="1"/>
</dbReference>
<dbReference type="PANTHER" id="PTHR10434:SF40">
    <property type="entry name" value="1-ACYL-SN-GLYCEROL-3-PHOSPHATE ACYLTRANSFERASE"/>
    <property type="match status" value="1"/>
</dbReference>
<comment type="pathway">
    <text evidence="1">Lipid metabolism.</text>
</comment>
<dbReference type="Pfam" id="PF01553">
    <property type="entry name" value="Acyltransferase"/>
    <property type="match status" value="1"/>
</dbReference>
<dbReference type="AlphaFoldDB" id="A0A0P7W3B9"/>
<dbReference type="SUPFAM" id="SSF69593">
    <property type="entry name" value="Glycerol-3-phosphate (1)-acyltransferase"/>
    <property type="match status" value="1"/>
</dbReference>
<feature type="domain" description="Phospholipid/glycerol acyltransferase" evidence="5">
    <location>
        <begin position="73"/>
        <end position="187"/>
    </location>
</feature>
<dbReference type="GO" id="GO:0006654">
    <property type="term" value="P:phosphatidic acid biosynthetic process"/>
    <property type="evidence" value="ECO:0007669"/>
    <property type="project" value="TreeGrafter"/>
</dbReference>
<name>A0A0P7W3B9_9RHOB</name>
<organism evidence="7 8">
    <name type="scientific">Roseibaca calidilacus</name>
    <dbReference type="NCBI Taxonomy" id="1666912"/>
    <lineage>
        <taxon>Bacteria</taxon>
        <taxon>Pseudomonadati</taxon>
        <taxon>Pseudomonadota</taxon>
        <taxon>Alphaproteobacteria</taxon>
        <taxon>Rhodobacterales</taxon>
        <taxon>Paracoccaceae</taxon>
        <taxon>Roseinatronobacter</taxon>
    </lineage>
</organism>
<sequence length="244" mass="27205">MRHAVQYLRSVLFIGQMYLAMAVVAVGFAPFAMVRRDMALKACHTYCRYVRWTAGWMVGLHIEIRGEVPHYPALVAAKHQSFCDILMIFGAMPNPRFVMKKQLMRTPFLGWYAKWLNCIPVDRGAGGAAIRDMLARVEQGRELAGQIIIYPQGTRVAPGDHKPYKVGSAVLYGQLGQPCVPVATNVGLFWPKRSLYRKPGTAVVEFLPPIPAGQNQRDFLVQLEAVVESRSNELMAEAGFTLPA</sequence>
<dbReference type="GO" id="GO:0003841">
    <property type="term" value="F:1-acylglycerol-3-phosphate O-acyltransferase activity"/>
    <property type="evidence" value="ECO:0007669"/>
    <property type="project" value="UniProtKB-EC"/>
</dbReference>
<comment type="caution">
    <text evidence="7">The sequence shown here is derived from an EMBL/GenBank/DDBJ whole genome shotgun (WGS) entry which is preliminary data.</text>
</comment>
<keyword evidence="4" id="KW-0472">Membrane</keyword>
<dbReference type="Proteomes" id="UP000182045">
    <property type="component" value="Unassembled WGS sequence"/>
</dbReference>
<keyword evidence="4" id="KW-1133">Transmembrane helix</keyword>
<dbReference type="OrthoDB" id="5290997at2"/>
<protein>
    <submittedName>
        <fullName evidence="7">1-acyl-sn-glycerol-3-phosphate acyltransferase</fullName>
        <ecNumber evidence="7">2.3.1.51</ecNumber>
    </submittedName>
</protein>
<dbReference type="STRING" id="1666912.Ga0058931_3040"/>
<dbReference type="RefSeq" id="WP_072247059.1">
    <property type="nucleotide sequence ID" value="NZ_FBYC01000004.1"/>
</dbReference>
<keyword evidence="3 7" id="KW-0012">Acyltransferase</keyword>
<evidence type="ECO:0000313" key="6">
    <source>
        <dbReference type="EMBL" id="CUX83536.1"/>
    </source>
</evidence>
<keyword evidence="2 7" id="KW-0808">Transferase</keyword>
<evidence type="ECO:0000313" key="9">
    <source>
        <dbReference type="Proteomes" id="UP000182045"/>
    </source>
</evidence>
<keyword evidence="4" id="KW-0812">Transmembrane</keyword>